<evidence type="ECO:0000313" key="2">
    <source>
        <dbReference type="Proteomes" id="UP001206067"/>
    </source>
</evidence>
<accession>A0ABT1XNI8</accession>
<organism evidence="1 2">
    <name type="scientific">Parerythrobacter lacustris</name>
    <dbReference type="NCBI Taxonomy" id="2969984"/>
    <lineage>
        <taxon>Bacteria</taxon>
        <taxon>Pseudomonadati</taxon>
        <taxon>Pseudomonadota</taxon>
        <taxon>Alphaproteobacteria</taxon>
        <taxon>Sphingomonadales</taxon>
        <taxon>Erythrobacteraceae</taxon>
        <taxon>Parerythrobacter</taxon>
    </lineage>
</organism>
<dbReference type="Proteomes" id="UP001206067">
    <property type="component" value="Unassembled WGS sequence"/>
</dbReference>
<evidence type="ECO:0000313" key="1">
    <source>
        <dbReference type="EMBL" id="MCR2833223.1"/>
    </source>
</evidence>
<comment type="caution">
    <text evidence="1">The sequence shown here is derived from an EMBL/GenBank/DDBJ whole genome shotgun (WGS) entry which is preliminary data.</text>
</comment>
<proteinExistence type="predicted"/>
<gene>
    <name evidence="1" type="ORF">NSO95_04645</name>
</gene>
<keyword evidence="2" id="KW-1185">Reference proteome</keyword>
<dbReference type="EMBL" id="JANKHH010000003">
    <property type="protein sequence ID" value="MCR2833223.1"/>
    <property type="molecule type" value="Genomic_DNA"/>
</dbReference>
<sequence>MKPAGQSARHRSGALLLWLAAALVVFSAACAPYRAAAQELPLVWPEERIAGLIYAPRDKLVVIQEPWNSGADAATRAVLAQATALTKENRWAEAIALLERSDPAKSNGFILQDLGAYYNNPDSGGLYDREKGIALMEKAAQMLPARYELLGNGLFYPGNGTPDPRRAEQAWRTGAQLGCGKCALRLFSHSRFTQTFAPQSAEFAQLDLTVDDTFKFGLLANDMLGANTYDINGTLQKLVSSMTDESTQMGALAARLRQTAGSYGAQTELGKKWALNRAIASTYNSGFAGQYTAEFFELAPNTSANDMAGKSADVGGRFCAGANRMLYDAAKRDGSETIAYYAAVAGTRCGDSYLAMEAGTFLLIGGQRQELGRDLKWYLYKQNPYPAGFDDMYRISKASGWPEDKLSLALGIARGIEGYNCHFEPAREIRASKSTGPVGWIQYYKQGEPVYALTELRKCYTLLRDAVQRGDPSARTRDLYQSVGSFITAADREVDAKLAQLRQDAAAEKEYRRQVDLGKVIWSVREDGNFAVGTYFREGPNGEQIPVSRYFCREGAQNSC</sequence>
<dbReference type="RefSeq" id="WP_257594990.1">
    <property type="nucleotide sequence ID" value="NZ_JANKHH010000003.1"/>
</dbReference>
<reference evidence="1 2" key="1">
    <citation type="submission" date="2022-08" db="EMBL/GenBank/DDBJ databases">
        <title>Polyphasic taxonomy analysis of Qipengyuania sp.RS5-5.</title>
        <authorList>
            <person name="Xamxidin M."/>
            <person name="Wu M."/>
        </authorList>
    </citation>
    <scope>NUCLEOTIDE SEQUENCE [LARGE SCALE GENOMIC DNA]</scope>
    <source>
        <strain evidence="1 2">RS5-5</strain>
    </source>
</reference>
<protein>
    <recommendedName>
        <fullName evidence="3">Sel1 repeat family protein</fullName>
    </recommendedName>
</protein>
<evidence type="ECO:0008006" key="3">
    <source>
        <dbReference type="Google" id="ProtNLM"/>
    </source>
</evidence>
<name>A0ABT1XNI8_9SPHN</name>
<dbReference type="PROSITE" id="PS51257">
    <property type="entry name" value="PROKAR_LIPOPROTEIN"/>
    <property type="match status" value="1"/>
</dbReference>